<reference evidence="2" key="1">
    <citation type="submission" date="2018-05" db="EMBL/GenBank/DDBJ databases">
        <authorList>
            <person name="Lanie J.A."/>
            <person name="Ng W.-L."/>
            <person name="Kazmierczak K.M."/>
            <person name="Andrzejewski T.M."/>
            <person name="Davidsen T.M."/>
            <person name="Wayne K.J."/>
            <person name="Tettelin H."/>
            <person name="Glass J.I."/>
            <person name="Rusch D."/>
            <person name="Podicherti R."/>
            <person name="Tsui H.-C.T."/>
            <person name="Winkler M.E."/>
        </authorList>
    </citation>
    <scope>NUCLEOTIDE SEQUENCE</scope>
</reference>
<evidence type="ECO:0000259" key="1">
    <source>
        <dbReference type="PROSITE" id="PS51272"/>
    </source>
</evidence>
<dbReference type="PROSITE" id="PS51272">
    <property type="entry name" value="SLH"/>
    <property type="match status" value="1"/>
</dbReference>
<gene>
    <name evidence="2" type="ORF">METZ01_LOCUS199816</name>
</gene>
<dbReference type="InterPro" id="IPR001119">
    <property type="entry name" value="SLH_dom"/>
</dbReference>
<protein>
    <recommendedName>
        <fullName evidence="1">SLH domain-containing protein</fullName>
    </recommendedName>
</protein>
<evidence type="ECO:0000313" key="2">
    <source>
        <dbReference type="EMBL" id="SVB46962.1"/>
    </source>
</evidence>
<sequence>WNYTDIDSGSVTYEGHNAIVELYHLGVPGDAKTDLTFRPTANITRAEMATFMKNALDHTNARPEGLWLQVNLAAGFGALGTELHISSRDASRNPITGTLVDVFSGVNTVLTTTSDFGATGACVVANTTDIGGATKCAIAVGDASTDVYGNVNIADASVTDVATGTSVTYYGWTGALAAAYNNSTAPGSSATSSSSLAAGSVKLTTDLGTKRQLDGTDTTAHRVKYGETLTVTGQLIDGVAASLANVAQANVAYSIAETVHLSTDAGDGTITHNNEDSLISAKTTTGYTDASGAFTYTVTQADPATATTNRTLVTLTVTTSPAAVYATTTNTTMLFSFDDDAAWNAKVSASQNAYYGVGSAVSPYVSRTVSAVVYDQYGVTRSGQTVTFESVSTDGAATTDAFTTQDVDRVTDSTGTATFGYTDVNSDTTMQTISAYLDDGYGAGTANDNTNAGAEKSDDTVFYRIEAAPTSQTEVDNALLATDELGADNATFATTAAGVWTLSAAHAALVVGSSIIVTTGTTQGLAGIPGVGPMPGEIFYVLVDTSSTVFTASRTRGGAQHTFAAGQAAG</sequence>
<feature type="domain" description="SLH" evidence="1">
    <location>
        <begin position="2"/>
        <end position="66"/>
    </location>
</feature>
<organism evidence="2">
    <name type="scientific">marine metagenome</name>
    <dbReference type="NCBI Taxonomy" id="408172"/>
    <lineage>
        <taxon>unclassified sequences</taxon>
        <taxon>metagenomes</taxon>
        <taxon>ecological metagenomes</taxon>
    </lineage>
</organism>
<accession>A0A382E9D0</accession>
<dbReference type="AlphaFoldDB" id="A0A382E9D0"/>
<dbReference type="EMBL" id="UINC01043224">
    <property type="protein sequence ID" value="SVB46962.1"/>
    <property type="molecule type" value="Genomic_DNA"/>
</dbReference>
<feature type="non-terminal residue" evidence="2">
    <location>
        <position position="570"/>
    </location>
</feature>
<name>A0A382E9D0_9ZZZZ</name>
<feature type="non-terminal residue" evidence="2">
    <location>
        <position position="1"/>
    </location>
</feature>
<proteinExistence type="predicted"/>